<evidence type="ECO:0000256" key="1">
    <source>
        <dbReference type="ARBA" id="ARBA00004613"/>
    </source>
</evidence>
<feature type="transmembrane region" description="Helical" evidence="3">
    <location>
        <begin position="28"/>
        <end position="47"/>
    </location>
</feature>
<keyword evidence="3" id="KW-1133">Transmembrane helix</keyword>
<sequence>MPLTVEIVAAMALVLVLACRRPPLRPLTSGAGAAVGLIIMLTARTALHDSGLSGELPPWTLWGWTSVTGFAAAIAVMGWRRASGWWRHGAVFASSFCLLSTGLVVNAWIGYLPTVTIAWDQLTGAPLHPVLDLPAATAMRSRGAQPHDGQLVPIDTGDRASGFRHRTEWVYLPPAWFSGRDSAVSAVLMIGGEFSTTIDWARAGAAITSANEYAKAHDGYAPILVFADANGAFANDTECVNGTRGRAADHLTGDVLPTVANLFRVSANPSRWAVAGFSSGGTCAVDLAAMHPELFSRFVDIAGDERPSAGNPTRTLQRLFAGDQRAQAAFDPATVIAKHGQYADTAGLFMAPASANFDHQVAQRLCSAAALQGIRCSVQVLPGRHTWPFAAAAFETALPWLAASLGTRDPRPD</sequence>
<evidence type="ECO:0000256" key="2">
    <source>
        <dbReference type="ARBA" id="ARBA00022525"/>
    </source>
</evidence>
<keyword evidence="4" id="KW-0378">Hydrolase</keyword>
<protein>
    <submittedName>
        <fullName evidence="4">Alpha/beta hydrolase-fold protein</fullName>
    </submittedName>
</protein>
<proteinExistence type="predicted"/>
<dbReference type="Proteomes" id="UP001236585">
    <property type="component" value="Chromosome"/>
</dbReference>
<gene>
    <name evidence="4" type="ORF">PT015_00310</name>
</gene>
<accession>A0ABY8VYE0</accession>
<keyword evidence="2" id="KW-0964">Secreted</keyword>
<reference evidence="4 5" key="1">
    <citation type="journal article" date="2023" name="Microbiol. Resour. Announc.">
        <title>Complete Genome Sequence of Mycobacterium wuenschmanii, a novel Nontuberculous Mycobacterium Isolated from a captive population of Amazon Milk Frogs.</title>
        <authorList>
            <person name="Hicks J."/>
            <person name="Zeineldin M."/>
            <person name="Ward H."/>
            <person name="Wuenschmann A."/>
            <person name="Camp P."/>
            <person name="Farrell D."/>
            <person name="Lehman K."/>
            <person name="Thacker T."/>
            <person name="Cuthbert E."/>
        </authorList>
    </citation>
    <scope>NUCLEOTIDE SEQUENCE [LARGE SCALE GENOMIC DNA]</scope>
    <source>
        <strain evidence="4 5">Wuenschmanii</strain>
    </source>
</reference>
<dbReference type="EMBL" id="CP126981">
    <property type="protein sequence ID" value="WIM88015.1"/>
    <property type="molecule type" value="Genomic_DNA"/>
</dbReference>
<comment type="subcellular location">
    <subcellularLocation>
        <location evidence="1">Secreted</location>
    </subcellularLocation>
</comment>
<dbReference type="Pfam" id="PF00756">
    <property type="entry name" value="Esterase"/>
    <property type="match status" value="1"/>
</dbReference>
<dbReference type="SUPFAM" id="SSF53474">
    <property type="entry name" value="alpha/beta-Hydrolases"/>
    <property type="match status" value="1"/>
</dbReference>
<dbReference type="RefSeq" id="WP_285187996.1">
    <property type="nucleotide sequence ID" value="NZ_CP126981.1"/>
</dbReference>
<dbReference type="Gene3D" id="3.40.50.1820">
    <property type="entry name" value="alpha/beta hydrolase"/>
    <property type="match status" value="1"/>
</dbReference>
<evidence type="ECO:0000313" key="4">
    <source>
        <dbReference type="EMBL" id="WIM88015.1"/>
    </source>
</evidence>
<organism evidence="4 5">
    <name type="scientific">Candidatus Mycobacterium wuenschmannii</name>
    <dbReference type="NCBI Taxonomy" id="3027808"/>
    <lineage>
        <taxon>Bacteria</taxon>
        <taxon>Bacillati</taxon>
        <taxon>Actinomycetota</taxon>
        <taxon>Actinomycetes</taxon>
        <taxon>Mycobacteriales</taxon>
        <taxon>Mycobacteriaceae</taxon>
        <taxon>Mycobacterium</taxon>
    </lineage>
</organism>
<evidence type="ECO:0000256" key="3">
    <source>
        <dbReference type="SAM" id="Phobius"/>
    </source>
</evidence>
<dbReference type="InterPro" id="IPR029058">
    <property type="entry name" value="AB_hydrolase_fold"/>
</dbReference>
<evidence type="ECO:0000313" key="5">
    <source>
        <dbReference type="Proteomes" id="UP001236585"/>
    </source>
</evidence>
<dbReference type="PANTHER" id="PTHR48098:SF1">
    <property type="entry name" value="DIACYLGLYCEROL ACYLTRANSFERASE_MYCOLYLTRANSFERASE AG85A"/>
    <property type="match status" value="1"/>
</dbReference>
<dbReference type="GO" id="GO:0016787">
    <property type="term" value="F:hydrolase activity"/>
    <property type="evidence" value="ECO:0007669"/>
    <property type="project" value="UniProtKB-KW"/>
</dbReference>
<keyword evidence="5" id="KW-1185">Reference proteome</keyword>
<feature type="transmembrane region" description="Helical" evidence="3">
    <location>
        <begin position="59"/>
        <end position="79"/>
    </location>
</feature>
<keyword evidence="3" id="KW-0812">Transmembrane</keyword>
<keyword evidence="3" id="KW-0472">Membrane</keyword>
<dbReference type="InterPro" id="IPR000801">
    <property type="entry name" value="Esterase-like"/>
</dbReference>
<name>A0ABY8VYE0_9MYCO</name>
<dbReference type="PANTHER" id="PTHR48098">
    <property type="entry name" value="ENTEROCHELIN ESTERASE-RELATED"/>
    <property type="match status" value="1"/>
</dbReference>
<dbReference type="InterPro" id="IPR050583">
    <property type="entry name" value="Mycobacterial_A85_antigen"/>
</dbReference>
<feature type="transmembrane region" description="Helical" evidence="3">
    <location>
        <begin position="85"/>
        <end position="109"/>
    </location>
</feature>